<keyword evidence="3" id="KW-1185">Reference proteome</keyword>
<dbReference type="RefSeq" id="WP_155097580.1">
    <property type="nucleotide sequence ID" value="NZ_WMIE01000034.1"/>
</dbReference>
<name>A0A6L6JE05_9RHOB</name>
<accession>A0A6L6JE05</accession>
<dbReference type="Pfam" id="PF00857">
    <property type="entry name" value="Isochorismatase"/>
    <property type="match status" value="1"/>
</dbReference>
<evidence type="ECO:0000259" key="1">
    <source>
        <dbReference type="Pfam" id="PF00857"/>
    </source>
</evidence>
<gene>
    <name evidence="2" type="ORF">GL286_21270</name>
</gene>
<dbReference type="EMBL" id="WMIE01000034">
    <property type="protein sequence ID" value="MTH80230.1"/>
    <property type="molecule type" value="Genomic_DNA"/>
</dbReference>
<proteinExistence type="predicted"/>
<dbReference type="SUPFAM" id="SSF52499">
    <property type="entry name" value="Isochorismatase-like hydrolases"/>
    <property type="match status" value="1"/>
</dbReference>
<feature type="domain" description="Isochorismatase-like" evidence="1">
    <location>
        <begin position="23"/>
        <end position="82"/>
    </location>
</feature>
<reference evidence="2 3" key="1">
    <citation type="submission" date="2019-11" db="EMBL/GenBank/DDBJ databases">
        <authorList>
            <person name="Dong K."/>
        </authorList>
    </citation>
    <scope>NUCLEOTIDE SEQUENCE [LARGE SCALE GENOMIC DNA]</scope>
    <source>
        <strain evidence="2 3">NBRC 111993</strain>
    </source>
</reference>
<dbReference type="OrthoDB" id="7500697at2"/>
<organism evidence="2 3">
    <name type="scientific">Paracoccus aestuariivivens</name>
    <dbReference type="NCBI Taxonomy" id="1820333"/>
    <lineage>
        <taxon>Bacteria</taxon>
        <taxon>Pseudomonadati</taxon>
        <taxon>Pseudomonadota</taxon>
        <taxon>Alphaproteobacteria</taxon>
        <taxon>Rhodobacterales</taxon>
        <taxon>Paracoccaceae</taxon>
        <taxon>Paracoccus</taxon>
    </lineage>
</organism>
<dbReference type="Gene3D" id="3.40.50.850">
    <property type="entry name" value="Isochorismatase-like"/>
    <property type="match status" value="1"/>
</dbReference>
<dbReference type="InterPro" id="IPR000868">
    <property type="entry name" value="Isochorismatase-like_dom"/>
</dbReference>
<dbReference type="Proteomes" id="UP000478183">
    <property type="component" value="Unassembled WGS sequence"/>
</dbReference>
<protein>
    <submittedName>
        <fullName evidence="2">Isochorismatase family protein</fullName>
    </submittedName>
</protein>
<evidence type="ECO:0000313" key="2">
    <source>
        <dbReference type="EMBL" id="MTH80230.1"/>
    </source>
</evidence>
<dbReference type="InterPro" id="IPR036380">
    <property type="entry name" value="Isochorismatase-like_sf"/>
</dbReference>
<dbReference type="AlphaFoldDB" id="A0A6L6JE05"/>
<evidence type="ECO:0000313" key="3">
    <source>
        <dbReference type="Proteomes" id="UP000478183"/>
    </source>
</evidence>
<sequence>MNIGIEGMAVWGQDLLIPRRTIRVVGTGATTLSCVRAMVVDAVQSGFNVLVSADCCAGRAQAPQDANLYNTQQKYAYVGDADEILV</sequence>
<comment type="caution">
    <text evidence="2">The sequence shown here is derived from an EMBL/GenBank/DDBJ whole genome shotgun (WGS) entry which is preliminary data.</text>
</comment>